<keyword evidence="1" id="KW-0175">Coiled coil</keyword>
<evidence type="ECO:0000256" key="2">
    <source>
        <dbReference type="SAM" id="MobiDB-lite"/>
    </source>
</evidence>
<accession>A0A8H7TKJ8</accession>
<gene>
    <name evidence="3" type="ORF">IFR04_006208</name>
</gene>
<feature type="region of interest" description="Disordered" evidence="2">
    <location>
        <begin position="47"/>
        <end position="107"/>
    </location>
</feature>
<dbReference type="OrthoDB" id="3567386at2759"/>
<feature type="region of interest" description="Disordered" evidence="2">
    <location>
        <begin position="217"/>
        <end position="256"/>
    </location>
</feature>
<dbReference type="EMBL" id="JAFJYH010000080">
    <property type="protein sequence ID" value="KAG4420618.1"/>
    <property type="molecule type" value="Genomic_DNA"/>
</dbReference>
<reference evidence="3" key="1">
    <citation type="submission" date="2021-02" db="EMBL/GenBank/DDBJ databases">
        <title>Genome sequence Cadophora malorum strain M34.</title>
        <authorList>
            <person name="Stefanovic E."/>
            <person name="Vu D."/>
            <person name="Scully C."/>
            <person name="Dijksterhuis J."/>
            <person name="Roader J."/>
            <person name="Houbraken J."/>
        </authorList>
    </citation>
    <scope>NUCLEOTIDE SEQUENCE</scope>
    <source>
        <strain evidence="3">M34</strain>
    </source>
</reference>
<comment type="caution">
    <text evidence="3">The sequence shown here is derived from an EMBL/GenBank/DDBJ whole genome shotgun (WGS) entry which is preliminary data.</text>
</comment>
<sequence length="256" mass="28814">MNSEWSDQAARRPGFSQQAAPPDDIWSENDALLPAVLDADVPFMQQFEGSSFPIRPPHQNSGPHGYRGRSAPQPYQPGYGSVNVRSSSSLTNPSDPTRNPQSPHSWGLADIQASKQPTSRALGGTQDDLRRDFDELRRQVDNHSRKLNFLYTELTKNHDEIKERWVEVDEKWSSIDEKVMKYSNPEDLFNALEGKFKRTMDKNNRSIRNWVQLAVGGPAEDDRNGDTGGYKNSTWGEPMEGGDGENQDGASFDFLK</sequence>
<evidence type="ECO:0000256" key="1">
    <source>
        <dbReference type="SAM" id="Coils"/>
    </source>
</evidence>
<feature type="region of interest" description="Disordered" evidence="2">
    <location>
        <begin position="1"/>
        <end position="27"/>
    </location>
</feature>
<name>A0A8H7TKJ8_9HELO</name>
<organism evidence="3 4">
    <name type="scientific">Cadophora malorum</name>
    <dbReference type="NCBI Taxonomy" id="108018"/>
    <lineage>
        <taxon>Eukaryota</taxon>
        <taxon>Fungi</taxon>
        <taxon>Dikarya</taxon>
        <taxon>Ascomycota</taxon>
        <taxon>Pezizomycotina</taxon>
        <taxon>Leotiomycetes</taxon>
        <taxon>Helotiales</taxon>
        <taxon>Ploettnerulaceae</taxon>
        <taxon>Cadophora</taxon>
    </lineage>
</organism>
<evidence type="ECO:0000313" key="3">
    <source>
        <dbReference type="EMBL" id="KAG4420618.1"/>
    </source>
</evidence>
<keyword evidence="4" id="KW-1185">Reference proteome</keyword>
<dbReference type="AlphaFoldDB" id="A0A8H7TKJ8"/>
<protein>
    <submittedName>
        <fullName evidence="3">Uncharacterized protein</fullName>
    </submittedName>
</protein>
<dbReference type="Proteomes" id="UP000664132">
    <property type="component" value="Unassembled WGS sequence"/>
</dbReference>
<evidence type="ECO:0000313" key="4">
    <source>
        <dbReference type="Proteomes" id="UP000664132"/>
    </source>
</evidence>
<feature type="compositionally biased region" description="Polar residues" evidence="2">
    <location>
        <begin position="83"/>
        <end position="104"/>
    </location>
</feature>
<proteinExistence type="predicted"/>
<feature type="coiled-coil region" evidence="1">
    <location>
        <begin position="126"/>
        <end position="153"/>
    </location>
</feature>